<dbReference type="AlphaFoldDB" id="A0A168KQJ7"/>
<feature type="transmembrane region" description="Helical" evidence="6">
    <location>
        <begin position="206"/>
        <end position="231"/>
    </location>
</feature>
<evidence type="ECO:0000313" key="8">
    <source>
        <dbReference type="Proteomes" id="UP000078561"/>
    </source>
</evidence>
<dbReference type="OMA" id="GLAGWKM"/>
<dbReference type="Proteomes" id="UP000078561">
    <property type="component" value="Unassembled WGS sequence"/>
</dbReference>
<dbReference type="FunCoup" id="A0A168KQJ7">
    <property type="interactions" value="11"/>
</dbReference>
<evidence type="ECO:0000313" key="7">
    <source>
        <dbReference type="EMBL" id="SAL95187.1"/>
    </source>
</evidence>
<gene>
    <name evidence="7" type="primary">ABSGL_00505.1 scaffold 832</name>
</gene>
<keyword evidence="5 6" id="KW-0472">Membrane</keyword>
<protein>
    <recommendedName>
        <fullName evidence="9">DUF726 domain-containing protein</fullName>
    </recommendedName>
</protein>
<comment type="subcellular location">
    <subcellularLocation>
        <location evidence="1">Membrane</location>
        <topology evidence="1">Multi-pass membrane protein</topology>
    </subcellularLocation>
</comment>
<dbReference type="EMBL" id="LT550270">
    <property type="protein sequence ID" value="SAL95187.1"/>
    <property type="molecule type" value="Genomic_DNA"/>
</dbReference>
<dbReference type="SUPFAM" id="SSF53474">
    <property type="entry name" value="alpha/beta-Hydrolases"/>
    <property type="match status" value="1"/>
</dbReference>
<evidence type="ECO:0000256" key="6">
    <source>
        <dbReference type="SAM" id="Phobius"/>
    </source>
</evidence>
<accession>A0A168KQJ7</accession>
<keyword evidence="8" id="KW-1185">Reference proteome</keyword>
<evidence type="ECO:0000256" key="2">
    <source>
        <dbReference type="ARBA" id="ARBA00009824"/>
    </source>
</evidence>
<evidence type="ECO:0000256" key="4">
    <source>
        <dbReference type="ARBA" id="ARBA00022989"/>
    </source>
</evidence>
<dbReference type="InterPro" id="IPR007941">
    <property type="entry name" value="DUF726"/>
</dbReference>
<proteinExistence type="inferred from homology"/>
<keyword evidence="3 6" id="KW-0812">Transmembrane</keyword>
<organism evidence="7">
    <name type="scientific">Absidia glauca</name>
    <name type="common">Pin mould</name>
    <dbReference type="NCBI Taxonomy" id="4829"/>
    <lineage>
        <taxon>Eukaryota</taxon>
        <taxon>Fungi</taxon>
        <taxon>Fungi incertae sedis</taxon>
        <taxon>Mucoromycota</taxon>
        <taxon>Mucoromycotina</taxon>
        <taxon>Mucoromycetes</taxon>
        <taxon>Mucorales</taxon>
        <taxon>Cunninghamellaceae</taxon>
        <taxon>Absidia</taxon>
    </lineage>
</organism>
<dbReference type="OrthoDB" id="277931at2759"/>
<dbReference type="InParanoid" id="A0A168KQJ7"/>
<feature type="transmembrane region" description="Helical" evidence="6">
    <location>
        <begin position="243"/>
        <end position="267"/>
    </location>
</feature>
<evidence type="ECO:0000256" key="5">
    <source>
        <dbReference type="ARBA" id="ARBA00023136"/>
    </source>
</evidence>
<keyword evidence="4 6" id="KW-1133">Transmembrane helix</keyword>
<reference evidence="7" key="1">
    <citation type="submission" date="2016-04" db="EMBL/GenBank/DDBJ databases">
        <authorList>
            <person name="Evans L.H."/>
            <person name="Alamgir A."/>
            <person name="Owens N."/>
            <person name="Weber N.D."/>
            <person name="Virtaneva K."/>
            <person name="Barbian K."/>
            <person name="Babar A."/>
            <person name="Rosenke K."/>
        </authorList>
    </citation>
    <scope>NUCLEOTIDE SEQUENCE [LARGE SCALE GENOMIC DNA]</scope>
    <source>
        <strain evidence="7">CBS 101.48</strain>
    </source>
</reference>
<name>A0A168KQJ7_ABSGL</name>
<sequence length="540" mass="59356">MTHIHECQRDQKLAVARIIQYVLATQEVNLGTDWTIPWWQKVLPRIGLTVEEKANIKTELSQEEAVQLVSSPTDIRIDILLDLLSMALNVDQDSIKDGKAPPDIIYDARTRQFLYAMTLHMGLEGQELSVVEKSLGQQMYFTLQEKTKEQAGDQSSLMNSSAKSSMDQNNSKKKMFRWLATGAGVVGGGAVIGMCETKEGGLFAHLLTHFTSFILIIMMIALTGGLAAPLLAPLIVGLTGATFFATAGGIALVTSLFGLAGGGLAGFKMRRRTQGLNEFGFEQILVDKDIPPIPTLTATICVTGFLLDDLDETKASLSLEEINRRQTTDTFCLEYERKTLQDLGYAFRKFLSNQALRYAGMQVAKQTALHAFFAAVALPATLLKVADVIDDPWQIAVDRSKKAGIVLADTLEERVQGNRPCNLIGYSCGSLVIWQCLQELRRRKLHGLIGHVVLMGAPIPSDDSEVWGNVKSVVSGRFVNCYTADDWVLAYVYRLHSLETKVGGLAPVPFDGIENLSLDLEGHTSYRDAIPSIMAQIKLE</sequence>
<evidence type="ECO:0000256" key="3">
    <source>
        <dbReference type="ARBA" id="ARBA00022692"/>
    </source>
</evidence>
<evidence type="ECO:0000256" key="1">
    <source>
        <dbReference type="ARBA" id="ARBA00004141"/>
    </source>
</evidence>
<dbReference type="GO" id="GO:0016020">
    <property type="term" value="C:membrane"/>
    <property type="evidence" value="ECO:0007669"/>
    <property type="project" value="UniProtKB-SubCell"/>
</dbReference>
<dbReference type="Pfam" id="PF05277">
    <property type="entry name" value="DUF726"/>
    <property type="match status" value="1"/>
</dbReference>
<comment type="similarity">
    <text evidence="2">Belongs to the TMCO4 family.</text>
</comment>
<feature type="transmembrane region" description="Helical" evidence="6">
    <location>
        <begin position="175"/>
        <end position="194"/>
    </location>
</feature>
<dbReference type="PANTHER" id="PTHR17920">
    <property type="entry name" value="TRANSMEMBRANE AND COILED-COIL DOMAIN-CONTAINING PROTEIN 4 TMCO4"/>
    <property type="match status" value="1"/>
</dbReference>
<dbReference type="InterPro" id="IPR029058">
    <property type="entry name" value="AB_hydrolase_fold"/>
</dbReference>
<evidence type="ECO:0008006" key="9">
    <source>
        <dbReference type="Google" id="ProtNLM"/>
    </source>
</evidence>
<dbReference type="STRING" id="4829.A0A168KQJ7"/>
<dbReference type="PANTHER" id="PTHR17920:SF3">
    <property type="entry name" value="TRANSMEMBRANE AND COILED-COIL DOMAIN-CONTAINING PROTEIN 4"/>
    <property type="match status" value="1"/>
</dbReference>